<dbReference type="AlphaFoldDB" id="A0A0A9BHE0"/>
<dbReference type="EMBL" id="GBRH01236332">
    <property type="protein sequence ID" value="JAD61563.1"/>
    <property type="molecule type" value="Transcribed_RNA"/>
</dbReference>
<sequence>MAIHSPKYTTVIFSSFLRMQKVAGTLRVKKKGTH</sequence>
<accession>A0A0A9BHE0</accession>
<evidence type="ECO:0000313" key="1">
    <source>
        <dbReference type="EMBL" id="JAD61563.1"/>
    </source>
</evidence>
<reference evidence="1" key="1">
    <citation type="submission" date="2014-09" db="EMBL/GenBank/DDBJ databases">
        <authorList>
            <person name="Magalhaes I.L.F."/>
            <person name="Oliveira U."/>
            <person name="Santos F.R."/>
            <person name="Vidigal T.H.D.A."/>
            <person name="Brescovit A.D."/>
            <person name="Santos A.J."/>
        </authorList>
    </citation>
    <scope>NUCLEOTIDE SEQUENCE</scope>
    <source>
        <tissue evidence="1">Shoot tissue taken approximately 20 cm above the soil surface</tissue>
    </source>
</reference>
<organism evidence="1">
    <name type="scientific">Arundo donax</name>
    <name type="common">Giant reed</name>
    <name type="synonym">Donax arundinaceus</name>
    <dbReference type="NCBI Taxonomy" id="35708"/>
    <lineage>
        <taxon>Eukaryota</taxon>
        <taxon>Viridiplantae</taxon>
        <taxon>Streptophyta</taxon>
        <taxon>Embryophyta</taxon>
        <taxon>Tracheophyta</taxon>
        <taxon>Spermatophyta</taxon>
        <taxon>Magnoliopsida</taxon>
        <taxon>Liliopsida</taxon>
        <taxon>Poales</taxon>
        <taxon>Poaceae</taxon>
        <taxon>PACMAD clade</taxon>
        <taxon>Arundinoideae</taxon>
        <taxon>Arundineae</taxon>
        <taxon>Arundo</taxon>
    </lineage>
</organism>
<protein>
    <submittedName>
        <fullName evidence="1">Uncharacterized protein</fullName>
    </submittedName>
</protein>
<reference evidence="1" key="2">
    <citation type="journal article" date="2015" name="Data Brief">
        <title>Shoot transcriptome of the giant reed, Arundo donax.</title>
        <authorList>
            <person name="Barrero R.A."/>
            <person name="Guerrero F.D."/>
            <person name="Moolhuijzen P."/>
            <person name="Goolsby J.A."/>
            <person name="Tidwell J."/>
            <person name="Bellgard S.E."/>
            <person name="Bellgard M.I."/>
        </authorList>
    </citation>
    <scope>NUCLEOTIDE SEQUENCE</scope>
    <source>
        <tissue evidence="1">Shoot tissue taken approximately 20 cm above the soil surface</tissue>
    </source>
</reference>
<name>A0A0A9BHE0_ARUDO</name>
<proteinExistence type="predicted"/>